<dbReference type="InterPro" id="IPR036182">
    <property type="entry name" value="PCuAC_sf"/>
</dbReference>
<name>A0A2T5BHX5_MYCDI</name>
<dbReference type="Proteomes" id="UP000241247">
    <property type="component" value="Unassembled WGS sequence"/>
</dbReference>
<reference evidence="2 3" key="1">
    <citation type="submission" date="2018-04" db="EMBL/GenBank/DDBJ databases">
        <title>Genomic Encyclopedia of Type Strains, Phase IV (KMG-IV): sequencing the most valuable type-strain genomes for metagenomic binning, comparative biology and taxonomic classification.</title>
        <authorList>
            <person name="Goeker M."/>
        </authorList>
    </citation>
    <scope>NUCLEOTIDE SEQUENCE [LARGE SCALE GENOMIC DNA]</scope>
    <source>
        <strain evidence="2 3">DSM 7138</strain>
    </source>
</reference>
<gene>
    <name evidence="2" type="ORF">C7449_101244</name>
</gene>
<dbReference type="EMBL" id="PZZZ01000001">
    <property type="protein sequence ID" value="PTM98579.1"/>
    <property type="molecule type" value="Genomic_DNA"/>
</dbReference>
<dbReference type="Pfam" id="PF04314">
    <property type="entry name" value="PCuAC"/>
    <property type="match status" value="1"/>
</dbReference>
<dbReference type="SUPFAM" id="SSF110087">
    <property type="entry name" value="DR1885-like metal-binding protein"/>
    <property type="match status" value="1"/>
</dbReference>
<dbReference type="InterPro" id="IPR007410">
    <property type="entry name" value="LpqE-like"/>
</dbReference>
<dbReference type="OrthoDB" id="9796962at2"/>
<protein>
    <recommendedName>
        <fullName evidence="4">Copper(I)-binding protein</fullName>
    </recommendedName>
</protein>
<keyword evidence="1" id="KW-0732">Signal</keyword>
<organism evidence="2 3">
    <name type="scientific">Mycoplana dimorpha</name>
    <dbReference type="NCBI Taxonomy" id="28320"/>
    <lineage>
        <taxon>Bacteria</taxon>
        <taxon>Pseudomonadati</taxon>
        <taxon>Pseudomonadota</taxon>
        <taxon>Alphaproteobacteria</taxon>
        <taxon>Hyphomicrobiales</taxon>
        <taxon>Rhizobiaceae</taxon>
        <taxon>Mycoplana</taxon>
    </lineage>
</organism>
<comment type="caution">
    <text evidence="2">The sequence shown here is derived from an EMBL/GenBank/DDBJ whole genome shotgun (WGS) entry which is preliminary data.</text>
</comment>
<sequence length="162" mass="17293">MKLLPKMLAAAVLLAAPAFGAFAHEYRAGDLEIHHPMSKATLPGQPVGGGFFTIINHGSQPDRLVSITSPVSDDVQLHDMKVENDVMTMRQVKGGIEIPANGTVELKPGGLHVMFMAIKQPFEEGEMVPATLNFEKAGAVAVEFKVEAAKPGEAAHDMNAHD</sequence>
<evidence type="ECO:0000313" key="3">
    <source>
        <dbReference type="Proteomes" id="UP000241247"/>
    </source>
</evidence>
<keyword evidence="3" id="KW-1185">Reference proteome</keyword>
<proteinExistence type="predicted"/>
<dbReference type="AlphaFoldDB" id="A0A2T5BHX5"/>
<dbReference type="PANTHER" id="PTHR36302">
    <property type="entry name" value="BLR7088 PROTEIN"/>
    <property type="match status" value="1"/>
</dbReference>
<feature type="signal peptide" evidence="1">
    <location>
        <begin position="1"/>
        <end position="23"/>
    </location>
</feature>
<accession>A0A2T5BHX5</accession>
<evidence type="ECO:0000313" key="2">
    <source>
        <dbReference type="EMBL" id="PTM98579.1"/>
    </source>
</evidence>
<dbReference type="RefSeq" id="WP_108000958.1">
    <property type="nucleotide sequence ID" value="NZ_JBHEEX010000008.1"/>
</dbReference>
<evidence type="ECO:0008006" key="4">
    <source>
        <dbReference type="Google" id="ProtNLM"/>
    </source>
</evidence>
<evidence type="ECO:0000256" key="1">
    <source>
        <dbReference type="SAM" id="SignalP"/>
    </source>
</evidence>
<dbReference type="InterPro" id="IPR058248">
    <property type="entry name" value="Lxx211020-like"/>
</dbReference>
<feature type="chain" id="PRO_5015730165" description="Copper(I)-binding protein" evidence="1">
    <location>
        <begin position="24"/>
        <end position="162"/>
    </location>
</feature>
<dbReference type="Gene3D" id="2.60.40.1890">
    <property type="entry name" value="PCu(A)C copper chaperone"/>
    <property type="match status" value="1"/>
</dbReference>
<dbReference type="PANTHER" id="PTHR36302:SF1">
    <property type="entry name" value="COPPER CHAPERONE PCU(A)C"/>
    <property type="match status" value="1"/>
</dbReference>